<gene>
    <name evidence="2" type="ORF">CR513_62640</name>
</gene>
<evidence type="ECO:0000313" key="3">
    <source>
        <dbReference type="Proteomes" id="UP000257109"/>
    </source>
</evidence>
<organism evidence="2 3">
    <name type="scientific">Mucuna pruriens</name>
    <name type="common">Velvet bean</name>
    <name type="synonym">Dolichos pruriens</name>
    <dbReference type="NCBI Taxonomy" id="157652"/>
    <lineage>
        <taxon>Eukaryota</taxon>
        <taxon>Viridiplantae</taxon>
        <taxon>Streptophyta</taxon>
        <taxon>Embryophyta</taxon>
        <taxon>Tracheophyta</taxon>
        <taxon>Spermatophyta</taxon>
        <taxon>Magnoliopsida</taxon>
        <taxon>eudicotyledons</taxon>
        <taxon>Gunneridae</taxon>
        <taxon>Pentapetalae</taxon>
        <taxon>rosids</taxon>
        <taxon>fabids</taxon>
        <taxon>Fabales</taxon>
        <taxon>Fabaceae</taxon>
        <taxon>Papilionoideae</taxon>
        <taxon>50 kb inversion clade</taxon>
        <taxon>NPAAA clade</taxon>
        <taxon>indigoferoid/millettioid clade</taxon>
        <taxon>Phaseoleae</taxon>
        <taxon>Mucuna</taxon>
    </lineage>
</organism>
<dbReference type="PANTHER" id="PTHR24559:SF444">
    <property type="entry name" value="REVERSE TRANSCRIPTASE DOMAIN-CONTAINING PROTEIN"/>
    <property type="match status" value="1"/>
</dbReference>
<dbReference type="InterPro" id="IPR043502">
    <property type="entry name" value="DNA/RNA_pol_sf"/>
</dbReference>
<dbReference type="InterPro" id="IPR043128">
    <property type="entry name" value="Rev_trsase/Diguanyl_cyclase"/>
</dbReference>
<dbReference type="InterPro" id="IPR053134">
    <property type="entry name" value="RNA-dir_DNA_polymerase"/>
</dbReference>
<evidence type="ECO:0000313" key="2">
    <source>
        <dbReference type="EMBL" id="RDX58067.1"/>
    </source>
</evidence>
<keyword evidence="3" id="KW-1185">Reference proteome</keyword>
<comment type="caution">
    <text evidence="2">The sequence shown here is derived from an EMBL/GenBank/DDBJ whole genome shotgun (WGS) entry which is preliminary data.</text>
</comment>
<protein>
    <recommendedName>
        <fullName evidence="1">Reverse transcriptase domain-containing protein</fullName>
    </recommendedName>
</protein>
<dbReference type="CDD" id="cd01647">
    <property type="entry name" value="RT_LTR"/>
    <property type="match status" value="1"/>
</dbReference>
<proteinExistence type="predicted"/>
<feature type="domain" description="Reverse transcriptase" evidence="1">
    <location>
        <begin position="88"/>
        <end position="192"/>
    </location>
</feature>
<dbReference type="PANTHER" id="PTHR24559">
    <property type="entry name" value="TRANSPOSON TY3-I GAG-POL POLYPROTEIN"/>
    <property type="match status" value="1"/>
</dbReference>
<evidence type="ECO:0000259" key="1">
    <source>
        <dbReference type="Pfam" id="PF00078"/>
    </source>
</evidence>
<dbReference type="SUPFAM" id="SSF56672">
    <property type="entry name" value="DNA/RNA polymerases"/>
    <property type="match status" value="1"/>
</dbReference>
<dbReference type="Proteomes" id="UP000257109">
    <property type="component" value="Unassembled WGS sequence"/>
</dbReference>
<dbReference type="Pfam" id="PF00078">
    <property type="entry name" value="RVT_1"/>
    <property type="match status" value="1"/>
</dbReference>
<dbReference type="EMBL" id="QJKJ01017873">
    <property type="protein sequence ID" value="RDX58067.1"/>
    <property type="molecule type" value="Genomic_DNA"/>
</dbReference>
<feature type="non-terminal residue" evidence="2">
    <location>
        <position position="1"/>
    </location>
</feature>
<dbReference type="AlphaFoldDB" id="A0A371DZT3"/>
<name>A0A371DZT3_MUCPR</name>
<dbReference type="OrthoDB" id="542221at2759"/>
<accession>A0A371DZT3</accession>
<dbReference type="Gene3D" id="3.10.10.10">
    <property type="entry name" value="HIV Type 1 Reverse Transcriptase, subunit A, domain 1"/>
    <property type="match status" value="1"/>
</dbReference>
<dbReference type="InterPro" id="IPR000477">
    <property type="entry name" value="RT_dom"/>
</dbReference>
<dbReference type="Gene3D" id="3.30.70.270">
    <property type="match status" value="1"/>
</dbReference>
<reference evidence="2" key="1">
    <citation type="submission" date="2018-05" db="EMBL/GenBank/DDBJ databases">
        <title>Draft genome of Mucuna pruriens seed.</title>
        <authorList>
            <person name="Nnadi N.E."/>
            <person name="Vos R."/>
            <person name="Hasami M.H."/>
            <person name="Devisetty U.K."/>
            <person name="Aguiy J.C."/>
        </authorList>
    </citation>
    <scope>NUCLEOTIDE SEQUENCE [LARGE SCALE GENOMIC DNA]</scope>
    <source>
        <strain evidence="2">JCA_2017</strain>
    </source>
</reference>
<sequence length="232" mass="27193">MKIGVALDVESEEQLVHFLTEIWDAFAWTPRDMSRIDPNFLRQRLTIIPDTQLVVQRRKRLGEKKMEGGKGENQQIQYPTLLANNVMVKKPNNKWKMCTNYTNLNKACPKDPYLLPSINQLVDGASRRYLLCFMDAYSEYNQIKIHLEDEAKTSFITDARAFCYKVMPFNLKNVGATYQWLMDRVFKDIMGRDVEARKFLEFMLIERGIEANPKKCQAIIDMRSPRNIKEVQ</sequence>